<feature type="transmembrane region" description="Helical" evidence="7">
    <location>
        <begin position="183"/>
        <end position="200"/>
    </location>
</feature>
<keyword evidence="3" id="KW-1003">Cell membrane</keyword>
<keyword evidence="6 7" id="KW-0472">Membrane</keyword>
<dbReference type="InterPro" id="IPR010920">
    <property type="entry name" value="LSM_dom_sf"/>
</dbReference>
<evidence type="ECO:0000313" key="13">
    <source>
        <dbReference type="Proteomes" id="UP000635142"/>
    </source>
</evidence>
<dbReference type="InterPro" id="IPR006685">
    <property type="entry name" value="MscS_channel_2nd"/>
</dbReference>
<evidence type="ECO:0000256" key="7">
    <source>
        <dbReference type="SAM" id="Phobius"/>
    </source>
</evidence>
<feature type="transmembrane region" description="Helical" evidence="7">
    <location>
        <begin position="134"/>
        <end position="152"/>
    </location>
</feature>
<feature type="transmembrane region" description="Helical" evidence="7">
    <location>
        <begin position="414"/>
        <end position="433"/>
    </location>
</feature>
<dbReference type="GO" id="GO:0008381">
    <property type="term" value="F:mechanosensitive monoatomic ion channel activity"/>
    <property type="evidence" value="ECO:0007669"/>
    <property type="project" value="InterPro"/>
</dbReference>
<dbReference type="Gene3D" id="2.30.30.60">
    <property type="match status" value="1"/>
</dbReference>
<evidence type="ECO:0000313" key="12">
    <source>
        <dbReference type="EMBL" id="MBD3663497.1"/>
    </source>
</evidence>
<evidence type="ECO:0000259" key="11">
    <source>
        <dbReference type="Pfam" id="PF21088"/>
    </source>
</evidence>
<feature type="transmembrane region" description="Helical" evidence="7">
    <location>
        <begin position="366"/>
        <end position="386"/>
    </location>
</feature>
<dbReference type="SUPFAM" id="SSF50182">
    <property type="entry name" value="Sm-like ribonucleoproteins"/>
    <property type="match status" value="1"/>
</dbReference>
<organism evidence="12 13">
    <name type="scientific">Sulfitobacter aestuariivivens</name>
    <dbReference type="NCBI Taxonomy" id="2766981"/>
    <lineage>
        <taxon>Bacteria</taxon>
        <taxon>Pseudomonadati</taxon>
        <taxon>Pseudomonadota</taxon>
        <taxon>Alphaproteobacteria</taxon>
        <taxon>Rhodobacterales</taxon>
        <taxon>Roseobacteraceae</taxon>
        <taxon>Sulfitobacter</taxon>
    </lineage>
</organism>
<proteinExistence type="inferred from homology"/>
<evidence type="ECO:0000256" key="6">
    <source>
        <dbReference type="ARBA" id="ARBA00023136"/>
    </source>
</evidence>
<feature type="transmembrane region" description="Helical" evidence="7">
    <location>
        <begin position="256"/>
        <end position="276"/>
    </location>
</feature>
<evidence type="ECO:0000259" key="10">
    <source>
        <dbReference type="Pfam" id="PF21082"/>
    </source>
</evidence>
<feature type="domain" description="Mechanosensitive ion channel transmembrane helices 2/3" evidence="11">
    <location>
        <begin position="519"/>
        <end position="554"/>
    </location>
</feature>
<feature type="transmembrane region" description="Helical" evidence="7">
    <location>
        <begin position="212"/>
        <end position="235"/>
    </location>
</feature>
<feature type="transmembrane region" description="Helical" evidence="7">
    <location>
        <begin position="510"/>
        <end position="532"/>
    </location>
</feature>
<accession>A0A927D4X1</accession>
<evidence type="ECO:0000256" key="1">
    <source>
        <dbReference type="ARBA" id="ARBA00004651"/>
    </source>
</evidence>
<protein>
    <submittedName>
        <fullName evidence="12">Mechanosensitive ion channel family protein</fullName>
    </submittedName>
</protein>
<evidence type="ECO:0000256" key="3">
    <source>
        <dbReference type="ARBA" id="ARBA00022475"/>
    </source>
</evidence>
<dbReference type="Gene3D" id="3.30.70.100">
    <property type="match status" value="1"/>
</dbReference>
<dbReference type="InterPro" id="IPR011014">
    <property type="entry name" value="MscS_channel_TM-2"/>
</dbReference>
<reference evidence="12" key="1">
    <citation type="submission" date="2020-08" db="EMBL/GenBank/DDBJ databases">
        <title>Sulfitobacter aestuariivivens sp. nov., isolated from a tidal flat.</title>
        <authorList>
            <person name="Park S."/>
            <person name="Yoon J.-H."/>
        </authorList>
    </citation>
    <scope>NUCLEOTIDE SEQUENCE</scope>
    <source>
        <strain evidence="12">TSTF-M16</strain>
    </source>
</reference>
<dbReference type="PANTHER" id="PTHR30460:SF0">
    <property type="entry name" value="MODERATE CONDUCTANCE MECHANOSENSITIVE CHANNEL YBIO"/>
    <property type="match status" value="1"/>
</dbReference>
<dbReference type="PANTHER" id="PTHR30460">
    <property type="entry name" value="MODERATE CONDUCTANCE MECHANOSENSITIVE CHANNEL YBIO"/>
    <property type="match status" value="1"/>
</dbReference>
<dbReference type="SUPFAM" id="SSF82689">
    <property type="entry name" value="Mechanosensitive channel protein MscS (YggB), C-terminal domain"/>
    <property type="match status" value="1"/>
</dbReference>
<dbReference type="Pfam" id="PF21088">
    <property type="entry name" value="MS_channel_1st"/>
    <property type="match status" value="1"/>
</dbReference>
<sequence>MTHMIRLIQITLMCLMVMSGTQTHAQVMLPGTNASESAVTLPDPLTTEAANALISRLSDSEVRSLLLDQLNTQATEEAEAASAGESEFVYHATTGAWSSVTTPIERLPLLYTGQATAFSNFFDRIGGGLGLVKLLGYMIVVFGIAAAAELVFRRLTRGWRILPPTDADNMTLRETLQLLSQRLTTQVIAVVIFVLVARTVGRTILPDNLVPVVQLVGMYLIGFPRLFLAWAFFVFAPLNPEYRLLNVTSKEAKALCFHNFWIAVLLGFSAAILIFNADNGVPMGETRLGFWLSLSLHVYLVWVIWKYRDAMVSMMRGYDPNVTPMENRVARLYPWFAIVLVVLMWWVVNIVVSYENFALLATNPQYKTMTLLLFAPLLDTAIRGIVRHATPAMKGEGAVAERAYHSTKRTYVRIGRVVVFGLVLLAIADFWGMTPQAIATAGVGARLAAAVIEFLIILSFGYLLYEAVSLFINSKLAAEMTASGFDPETQEVGGDGGGAGGSRLSTVLPLILLVCRSAIVVIFLLLALGNIGIDTTPLLAGAGIVGLAIGFGAQKLVSDVVSGVFFLIDDAFRTGEYVEVDGTMGTVEKISIRSMQLRHHKGPVHTIPYGEIPKITNYSRDWVIMKLRFTVPFDSDPNQIKKIFKKIGQELLEVPEFQEDFLAPFKSQGVLEIDDVGMVIRGKFMCKPGTQFMIRKEIYNRVSAAFAEAGIDFARREVRVALPTMEQGQELTEEDKAAIAAAATQAAQEQIADPGKESR</sequence>
<feature type="transmembrane region" description="Helical" evidence="7">
    <location>
        <begin position="288"/>
        <end position="305"/>
    </location>
</feature>
<keyword evidence="13" id="KW-1185">Reference proteome</keyword>
<evidence type="ECO:0000256" key="2">
    <source>
        <dbReference type="ARBA" id="ARBA00008017"/>
    </source>
</evidence>
<dbReference type="Gene3D" id="1.10.287.1260">
    <property type="match status" value="1"/>
</dbReference>
<dbReference type="InterPro" id="IPR049278">
    <property type="entry name" value="MS_channel_C"/>
</dbReference>
<dbReference type="SUPFAM" id="SSF82861">
    <property type="entry name" value="Mechanosensitive channel protein MscS (YggB), transmembrane region"/>
    <property type="match status" value="1"/>
</dbReference>
<evidence type="ECO:0000256" key="4">
    <source>
        <dbReference type="ARBA" id="ARBA00022692"/>
    </source>
</evidence>
<dbReference type="EMBL" id="JACTAG010000001">
    <property type="protein sequence ID" value="MBD3663497.1"/>
    <property type="molecule type" value="Genomic_DNA"/>
</dbReference>
<feature type="chain" id="PRO_5037519027" evidence="8">
    <location>
        <begin position="26"/>
        <end position="759"/>
    </location>
</feature>
<feature type="domain" description="Mechanosensitive ion channel MscS C-terminal" evidence="10">
    <location>
        <begin position="626"/>
        <end position="713"/>
    </location>
</feature>
<keyword evidence="8" id="KW-0732">Signal</keyword>
<gene>
    <name evidence="12" type="ORF">H9Q16_06160</name>
</gene>
<dbReference type="InterPro" id="IPR011066">
    <property type="entry name" value="MscS_channel_C_sf"/>
</dbReference>
<comment type="similarity">
    <text evidence="2">Belongs to the MscS (TC 1.A.23) family.</text>
</comment>
<dbReference type="AlphaFoldDB" id="A0A927D4X1"/>
<keyword evidence="5 7" id="KW-1133">Transmembrane helix</keyword>
<feature type="transmembrane region" description="Helical" evidence="7">
    <location>
        <begin position="332"/>
        <end position="354"/>
    </location>
</feature>
<evidence type="ECO:0000259" key="9">
    <source>
        <dbReference type="Pfam" id="PF00924"/>
    </source>
</evidence>
<evidence type="ECO:0000256" key="5">
    <source>
        <dbReference type="ARBA" id="ARBA00022989"/>
    </source>
</evidence>
<feature type="transmembrane region" description="Helical" evidence="7">
    <location>
        <begin position="445"/>
        <end position="465"/>
    </location>
</feature>
<dbReference type="Proteomes" id="UP000635142">
    <property type="component" value="Unassembled WGS sequence"/>
</dbReference>
<dbReference type="InterPro" id="IPR049142">
    <property type="entry name" value="MS_channel_1st"/>
</dbReference>
<feature type="signal peptide" evidence="8">
    <location>
        <begin position="1"/>
        <end position="25"/>
    </location>
</feature>
<dbReference type="Pfam" id="PF00924">
    <property type="entry name" value="MS_channel_2nd"/>
    <property type="match status" value="1"/>
</dbReference>
<dbReference type="InterPro" id="IPR023408">
    <property type="entry name" value="MscS_beta-dom_sf"/>
</dbReference>
<evidence type="ECO:0000256" key="8">
    <source>
        <dbReference type="SAM" id="SignalP"/>
    </source>
</evidence>
<dbReference type="InterPro" id="IPR045276">
    <property type="entry name" value="YbiO_bact"/>
</dbReference>
<keyword evidence="4 7" id="KW-0812">Transmembrane</keyword>
<feature type="domain" description="Mechanosensitive ion channel MscS" evidence="9">
    <location>
        <begin position="556"/>
        <end position="620"/>
    </location>
</feature>
<comment type="subcellular location">
    <subcellularLocation>
        <location evidence="1">Cell membrane</location>
        <topology evidence="1">Multi-pass membrane protein</topology>
    </subcellularLocation>
</comment>
<comment type="caution">
    <text evidence="12">The sequence shown here is derived from an EMBL/GenBank/DDBJ whole genome shotgun (WGS) entry which is preliminary data.</text>
</comment>
<name>A0A927D4X1_9RHOB</name>
<dbReference type="Pfam" id="PF21082">
    <property type="entry name" value="MS_channel_3rd"/>
    <property type="match status" value="1"/>
</dbReference>
<dbReference type="GO" id="GO:0005886">
    <property type="term" value="C:plasma membrane"/>
    <property type="evidence" value="ECO:0007669"/>
    <property type="project" value="UniProtKB-SubCell"/>
</dbReference>